<dbReference type="InterPro" id="IPR000838">
    <property type="entry name" value="RNA_pol_sigma70_ECF_CS"/>
</dbReference>
<dbReference type="InterPro" id="IPR013249">
    <property type="entry name" value="RNA_pol_sigma70_r4_t2"/>
</dbReference>
<protein>
    <recommendedName>
        <fullName evidence="6">RNA polymerase sigma factor</fullName>
    </recommendedName>
</protein>
<dbReference type="NCBIfam" id="TIGR02937">
    <property type="entry name" value="sigma70-ECF"/>
    <property type="match status" value="1"/>
</dbReference>
<dbReference type="PANTHER" id="PTHR43133">
    <property type="entry name" value="RNA POLYMERASE ECF-TYPE SIGMA FACTO"/>
    <property type="match status" value="1"/>
</dbReference>
<reference evidence="9" key="1">
    <citation type="journal article" date="2020" name="mSystems">
        <title>Genome- and Community-Level Interaction Insights into Carbon Utilization and Element Cycling Functions of Hydrothermarchaeota in Hydrothermal Sediment.</title>
        <authorList>
            <person name="Zhou Z."/>
            <person name="Liu Y."/>
            <person name="Xu W."/>
            <person name="Pan J."/>
            <person name="Luo Z.H."/>
            <person name="Li M."/>
        </authorList>
    </citation>
    <scope>NUCLEOTIDE SEQUENCE [LARGE SCALE GENOMIC DNA]</scope>
    <source>
        <strain evidence="9">HyVt-527</strain>
    </source>
</reference>
<dbReference type="InterPro" id="IPR014284">
    <property type="entry name" value="RNA_pol_sigma-70_dom"/>
</dbReference>
<dbReference type="SUPFAM" id="SSF88659">
    <property type="entry name" value="Sigma3 and sigma4 domains of RNA polymerase sigma factors"/>
    <property type="match status" value="1"/>
</dbReference>
<dbReference type="InterPro" id="IPR007627">
    <property type="entry name" value="RNA_pol_sigma70_r2"/>
</dbReference>
<feature type="domain" description="RNA polymerase sigma-70 region 2" evidence="7">
    <location>
        <begin position="15"/>
        <end position="79"/>
    </location>
</feature>
<gene>
    <name evidence="9" type="ORF">ENJ89_02250</name>
</gene>
<dbReference type="Pfam" id="PF08281">
    <property type="entry name" value="Sigma70_r4_2"/>
    <property type="match status" value="1"/>
</dbReference>
<keyword evidence="4 6" id="KW-0238">DNA-binding</keyword>
<proteinExistence type="inferred from homology"/>
<dbReference type="GO" id="GO:0006352">
    <property type="term" value="P:DNA-templated transcription initiation"/>
    <property type="evidence" value="ECO:0007669"/>
    <property type="project" value="InterPro"/>
</dbReference>
<organism evidence="9">
    <name type="scientific">Caldithrix abyssi</name>
    <dbReference type="NCBI Taxonomy" id="187145"/>
    <lineage>
        <taxon>Bacteria</taxon>
        <taxon>Pseudomonadati</taxon>
        <taxon>Calditrichota</taxon>
        <taxon>Calditrichia</taxon>
        <taxon>Calditrichales</taxon>
        <taxon>Calditrichaceae</taxon>
        <taxon>Caldithrix</taxon>
    </lineage>
</organism>
<dbReference type="Proteomes" id="UP000886124">
    <property type="component" value="Unassembled WGS sequence"/>
</dbReference>
<dbReference type="InterPro" id="IPR013325">
    <property type="entry name" value="RNA_pol_sigma_r2"/>
</dbReference>
<dbReference type="InterPro" id="IPR039425">
    <property type="entry name" value="RNA_pol_sigma-70-like"/>
</dbReference>
<dbReference type="GO" id="GO:0003677">
    <property type="term" value="F:DNA binding"/>
    <property type="evidence" value="ECO:0007669"/>
    <property type="project" value="UniProtKB-KW"/>
</dbReference>
<name>A0A7V5PNI6_CALAY</name>
<evidence type="ECO:0000256" key="3">
    <source>
        <dbReference type="ARBA" id="ARBA00023082"/>
    </source>
</evidence>
<dbReference type="Gene3D" id="1.10.10.10">
    <property type="entry name" value="Winged helix-like DNA-binding domain superfamily/Winged helix DNA-binding domain"/>
    <property type="match status" value="1"/>
</dbReference>
<evidence type="ECO:0000259" key="7">
    <source>
        <dbReference type="Pfam" id="PF04542"/>
    </source>
</evidence>
<dbReference type="InterPro" id="IPR014289">
    <property type="entry name" value="RNA_pol_sigma-24-rel"/>
</dbReference>
<keyword evidence="5 6" id="KW-0804">Transcription</keyword>
<evidence type="ECO:0000256" key="6">
    <source>
        <dbReference type="RuleBase" id="RU000716"/>
    </source>
</evidence>
<dbReference type="InterPro" id="IPR013324">
    <property type="entry name" value="RNA_pol_sigma_r3/r4-like"/>
</dbReference>
<feature type="domain" description="RNA polymerase sigma factor 70 region 4 type 2" evidence="8">
    <location>
        <begin position="129"/>
        <end position="180"/>
    </location>
</feature>
<evidence type="ECO:0000256" key="2">
    <source>
        <dbReference type="ARBA" id="ARBA00023015"/>
    </source>
</evidence>
<evidence type="ECO:0000256" key="1">
    <source>
        <dbReference type="ARBA" id="ARBA00010641"/>
    </source>
</evidence>
<dbReference type="NCBIfam" id="TIGR02943">
    <property type="entry name" value="Sig70_famx1"/>
    <property type="match status" value="1"/>
</dbReference>
<comment type="caution">
    <text evidence="9">The sequence shown here is derived from an EMBL/GenBank/DDBJ whole genome shotgun (WGS) entry which is preliminary data.</text>
</comment>
<evidence type="ECO:0000256" key="5">
    <source>
        <dbReference type="ARBA" id="ARBA00023163"/>
    </source>
</evidence>
<evidence type="ECO:0000313" key="9">
    <source>
        <dbReference type="EMBL" id="HHJ51992.1"/>
    </source>
</evidence>
<dbReference type="SUPFAM" id="SSF88946">
    <property type="entry name" value="Sigma2 domain of RNA polymerase sigma factors"/>
    <property type="match status" value="1"/>
</dbReference>
<dbReference type="InterPro" id="IPR036388">
    <property type="entry name" value="WH-like_DNA-bd_sf"/>
</dbReference>
<dbReference type="GO" id="GO:0016987">
    <property type="term" value="F:sigma factor activity"/>
    <property type="evidence" value="ECO:0007669"/>
    <property type="project" value="UniProtKB-KW"/>
</dbReference>
<sequence>MAHENTGLAAEQWLDEYGDYLYRFALARVNRPQIAEDLVQETLLSALKGQKEFKQRSSVRTWLTSILRNKIIDYYRKNANRSEQSWTGNDDEDSDPAFDDHGRWIPERAPQDWGEQPEKLFEQQEFLRVLKACLKLLAGLSARVFTLREIDGWESEMICRELAITPSNLWVLLHRARKSLRGCLEKAWLR</sequence>
<dbReference type="EMBL" id="DROD01000163">
    <property type="protein sequence ID" value="HHJ51992.1"/>
    <property type="molecule type" value="Genomic_DNA"/>
</dbReference>
<dbReference type="PROSITE" id="PS01063">
    <property type="entry name" value="SIGMA70_ECF"/>
    <property type="match status" value="1"/>
</dbReference>
<dbReference type="Pfam" id="PF04542">
    <property type="entry name" value="Sigma70_r2"/>
    <property type="match status" value="1"/>
</dbReference>
<dbReference type="AlphaFoldDB" id="A0A7V5PNI6"/>
<comment type="similarity">
    <text evidence="1 6">Belongs to the sigma-70 factor family. ECF subfamily.</text>
</comment>
<dbReference type="Gene3D" id="1.10.1740.10">
    <property type="match status" value="1"/>
</dbReference>
<evidence type="ECO:0000259" key="8">
    <source>
        <dbReference type="Pfam" id="PF08281"/>
    </source>
</evidence>
<dbReference type="PANTHER" id="PTHR43133:SF8">
    <property type="entry name" value="RNA POLYMERASE SIGMA FACTOR HI_1459-RELATED"/>
    <property type="match status" value="1"/>
</dbReference>
<evidence type="ECO:0000256" key="4">
    <source>
        <dbReference type="ARBA" id="ARBA00023125"/>
    </source>
</evidence>
<keyword evidence="3 6" id="KW-0731">Sigma factor</keyword>
<keyword evidence="2 6" id="KW-0805">Transcription regulation</keyword>
<accession>A0A7V5PNI6</accession>